<reference evidence="1 2" key="1">
    <citation type="journal article" date="2021" name="Elife">
        <title>Chloroplast acquisition without the gene transfer in kleptoplastic sea slugs, Plakobranchus ocellatus.</title>
        <authorList>
            <person name="Maeda T."/>
            <person name="Takahashi S."/>
            <person name="Yoshida T."/>
            <person name="Shimamura S."/>
            <person name="Takaki Y."/>
            <person name="Nagai Y."/>
            <person name="Toyoda A."/>
            <person name="Suzuki Y."/>
            <person name="Arimoto A."/>
            <person name="Ishii H."/>
            <person name="Satoh N."/>
            <person name="Nishiyama T."/>
            <person name="Hasebe M."/>
            <person name="Maruyama T."/>
            <person name="Minagawa J."/>
            <person name="Obokata J."/>
            <person name="Shigenobu S."/>
        </authorList>
    </citation>
    <scope>NUCLEOTIDE SEQUENCE [LARGE SCALE GENOMIC DNA]</scope>
</reference>
<protein>
    <submittedName>
        <fullName evidence="1">Uncharacterized protein</fullName>
    </submittedName>
</protein>
<comment type="caution">
    <text evidence="1">The sequence shown here is derived from an EMBL/GenBank/DDBJ whole genome shotgun (WGS) entry which is preliminary data.</text>
</comment>
<keyword evidence="2" id="KW-1185">Reference proteome</keyword>
<dbReference type="EMBL" id="BMAT01012127">
    <property type="protein sequence ID" value="GFR86436.1"/>
    <property type="molecule type" value="Genomic_DNA"/>
</dbReference>
<evidence type="ECO:0000313" key="1">
    <source>
        <dbReference type="EMBL" id="GFR86436.1"/>
    </source>
</evidence>
<organism evidence="1 2">
    <name type="scientific">Elysia marginata</name>
    <dbReference type="NCBI Taxonomy" id="1093978"/>
    <lineage>
        <taxon>Eukaryota</taxon>
        <taxon>Metazoa</taxon>
        <taxon>Spiralia</taxon>
        <taxon>Lophotrochozoa</taxon>
        <taxon>Mollusca</taxon>
        <taxon>Gastropoda</taxon>
        <taxon>Heterobranchia</taxon>
        <taxon>Euthyneura</taxon>
        <taxon>Panpulmonata</taxon>
        <taxon>Sacoglossa</taxon>
        <taxon>Placobranchoidea</taxon>
        <taxon>Plakobranchidae</taxon>
        <taxon>Elysia</taxon>
    </lineage>
</organism>
<evidence type="ECO:0000313" key="2">
    <source>
        <dbReference type="Proteomes" id="UP000762676"/>
    </source>
</evidence>
<gene>
    <name evidence="1" type="ORF">ElyMa_006052200</name>
</gene>
<name>A0AAV4GPC2_9GAST</name>
<proteinExistence type="predicted"/>
<sequence length="105" mass="11673">MSPFALCNAKNVTVRHESSRPLACNLPSFRPSSESVNDSEEVRAALRWRKRADEINVNVTEASIWRFKSVKLGFGVPAVLTGLTRMACPNHILNFRFKSGPDITG</sequence>
<accession>A0AAV4GPC2</accession>
<dbReference type="Proteomes" id="UP000762676">
    <property type="component" value="Unassembled WGS sequence"/>
</dbReference>
<dbReference type="AlphaFoldDB" id="A0AAV4GPC2"/>